<keyword evidence="1" id="KW-1003">Cell membrane</keyword>
<comment type="function">
    <text evidence="1">Could be involved in insertion of integral membrane proteins into the membrane.</text>
</comment>
<dbReference type="Pfam" id="PF01809">
    <property type="entry name" value="YidD"/>
    <property type="match status" value="1"/>
</dbReference>
<dbReference type="PANTHER" id="PTHR33383:SF1">
    <property type="entry name" value="MEMBRANE PROTEIN INSERTION EFFICIENCY FACTOR-RELATED"/>
    <property type="match status" value="1"/>
</dbReference>
<keyword evidence="1" id="KW-0472">Membrane</keyword>
<evidence type="ECO:0000313" key="3">
    <source>
        <dbReference type="Proteomes" id="UP000824200"/>
    </source>
</evidence>
<comment type="similarity">
    <text evidence="1">Belongs to the UPF0161 family.</text>
</comment>
<name>A0A9D1E3L7_9BACT</name>
<gene>
    <name evidence="2" type="primary">yidD</name>
    <name evidence="2" type="ORF">IAC95_02095</name>
</gene>
<evidence type="ECO:0000256" key="1">
    <source>
        <dbReference type="HAMAP-Rule" id="MF_00386"/>
    </source>
</evidence>
<dbReference type="InterPro" id="IPR002696">
    <property type="entry name" value="Membr_insert_effic_factor_YidD"/>
</dbReference>
<dbReference type="SMART" id="SM01234">
    <property type="entry name" value="Haemolytic"/>
    <property type="match status" value="1"/>
</dbReference>
<reference evidence="2" key="2">
    <citation type="journal article" date="2021" name="PeerJ">
        <title>Extensive microbial diversity within the chicken gut microbiome revealed by metagenomics and culture.</title>
        <authorList>
            <person name="Gilroy R."/>
            <person name="Ravi A."/>
            <person name="Getino M."/>
            <person name="Pursley I."/>
            <person name="Horton D.L."/>
            <person name="Alikhan N.F."/>
            <person name="Baker D."/>
            <person name="Gharbi K."/>
            <person name="Hall N."/>
            <person name="Watson M."/>
            <person name="Adriaenssens E.M."/>
            <person name="Foster-Nyarko E."/>
            <person name="Jarju S."/>
            <person name="Secka A."/>
            <person name="Antonio M."/>
            <person name="Oren A."/>
            <person name="Chaudhuri R.R."/>
            <person name="La Ragione R."/>
            <person name="Hildebrand F."/>
            <person name="Pallen M.J."/>
        </authorList>
    </citation>
    <scope>NUCLEOTIDE SEQUENCE</scope>
    <source>
        <strain evidence="2">CHK121-14286</strain>
    </source>
</reference>
<reference evidence="2" key="1">
    <citation type="submission" date="2020-10" db="EMBL/GenBank/DDBJ databases">
        <authorList>
            <person name="Gilroy R."/>
        </authorList>
    </citation>
    <scope>NUCLEOTIDE SEQUENCE</scope>
    <source>
        <strain evidence="2">CHK121-14286</strain>
    </source>
</reference>
<protein>
    <recommendedName>
        <fullName evidence="1">Putative membrane protein insertion efficiency factor</fullName>
    </recommendedName>
</protein>
<dbReference type="HAMAP" id="MF_00386">
    <property type="entry name" value="UPF0161_YidD"/>
    <property type="match status" value="1"/>
</dbReference>
<comment type="caution">
    <text evidence="2">The sequence shown here is derived from an EMBL/GenBank/DDBJ whole genome shotgun (WGS) entry which is preliminary data.</text>
</comment>
<organism evidence="2 3">
    <name type="scientific">Candidatus Fimimonas gallinarum</name>
    <dbReference type="NCBI Taxonomy" id="2840821"/>
    <lineage>
        <taxon>Bacteria</taxon>
        <taxon>Pseudomonadati</taxon>
        <taxon>Myxococcota</taxon>
        <taxon>Myxococcia</taxon>
        <taxon>Myxococcales</taxon>
        <taxon>Cystobacterineae</taxon>
        <taxon>Myxococcaceae</taxon>
        <taxon>Myxococcaceae incertae sedis</taxon>
        <taxon>Candidatus Fimimonas</taxon>
    </lineage>
</organism>
<dbReference type="AlphaFoldDB" id="A0A9D1E3L7"/>
<dbReference type="Proteomes" id="UP000824200">
    <property type="component" value="Unassembled WGS sequence"/>
</dbReference>
<dbReference type="GO" id="GO:0005886">
    <property type="term" value="C:plasma membrane"/>
    <property type="evidence" value="ECO:0007669"/>
    <property type="project" value="UniProtKB-SubCell"/>
</dbReference>
<evidence type="ECO:0000313" key="2">
    <source>
        <dbReference type="EMBL" id="HIR65666.1"/>
    </source>
</evidence>
<dbReference type="NCBIfam" id="TIGR00278">
    <property type="entry name" value="membrane protein insertion efficiency factor YidD"/>
    <property type="match status" value="1"/>
</dbReference>
<sequence>MKYVAIFLLKVYKATFSRWKGKKTCIYTPSCSVYSMEAYRSFGFFKGSWLTFLRLLRCAPWGKGGFDPVPTNLRGNMKWFV</sequence>
<dbReference type="EMBL" id="DVHL01000016">
    <property type="protein sequence ID" value="HIR65666.1"/>
    <property type="molecule type" value="Genomic_DNA"/>
</dbReference>
<proteinExistence type="inferred from homology"/>
<dbReference type="PANTHER" id="PTHR33383">
    <property type="entry name" value="MEMBRANE PROTEIN INSERTION EFFICIENCY FACTOR-RELATED"/>
    <property type="match status" value="1"/>
</dbReference>
<accession>A0A9D1E3L7</accession>
<comment type="subcellular location">
    <subcellularLocation>
        <location evidence="1">Cell membrane</location>
        <topology evidence="1">Peripheral membrane protein</topology>
        <orientation evidence="1">Cytoplasmic side</orientation>
    </subcellularLocation>
</comment>